<reference evidence="1" key="1">
    <citation type="submission" date="2019-04" db="EMBL/GenBank/DDBJ databases">
        <title>Friends and foes A comparative genomics study of 23 Aspergillus species from section Flavi.</title>
        <authorList>
            <consortium name="DOE Joint Genome Institute"/>
            <person name="Kjaerbolling I."/>
            <person name="Vesth T."/>
            <person name="Frisvad J.C."/>
            <person name="Nybo J.L."/>
            <person name="Theobald S."/>
            <person name="Kildgaard S."/>
            <person name="Isbrandt T."/>
            <person name="Kuo A."/>
            <person name="Sato A."/>
            <person name="Lyhne E.K."/>
            <person name="Kogle M.E."/>
            <person name="Wiebenga A."/>
            <person name="Kun R.S."/>
            <person name="Lubbers R.J."/>
            <person name="Makela M.R."/>
            <person name="Barry K."/>
            <person name="Chovatia M."/>
            <person name="Clum A."/>
            <person name="Daum C."/>
            <person name="Haridas S."/>
            <person name="He G."/>
            <person name="LaButti K."/>
            <person name="Lipzen A."/>
            <person name="Mondo S."/>
            <person name="Riley R."/>
            <person name="Salamov A."/>
            <person name="Simmons B.A."/>
            <person name="Magnuson J.K."/>
            <person name="Henrissat B."/>
            <person name="Mortensen U.H."/>
            <person name="Larsen T.O."/>
            <person name="Devries R.P."/>
            <person name="Grigoriev I.V."/>
            <person name="Machida M."/>
            <person name="Baker S.E."/>
            <person name="Andersen M.R."/>
        </authorList>
    </citation>
    <scope>NUCLEOTIDE SEQUENCE</scope>
    <source>
        <strain evidence="1">CBS 117612</strain>
    </source>
</reference>
<dbReference type="AlphaFoldDB" id="A0A5N6Y6W7"/>
<dbReference type="Proteomes" id="UP000325558">
    <property type="component" value="Unassembled WGS sequence"/>
</dbReference>
<protein>
    <submittedName>
        <fullName evidence="1">Uncharacterized protein</fullName>
    </submittedName>
</protein>
<evidence type="ECO:0000313" key="1">
    <source>
        <dbReference type="EMBL" id="KAE8340169.1"/>
    </source>
</evidence>
<dbReference type="EMBL" id="ML737150">
    <property type="protein sequence ID" value="KAE8340169.1"/>
    <property type="molecule type" value="Genomic_DNA"/>
</dbReference>
<proteinExistence type="predicted"/>
<gene>
    <name evidence="1" type="ORF">BDV24DRAFT_64751</name>
</gene>
<organism evidence="1">
    <name type="scientific">Aspergillus arachidicola</name>
    <dbReference type="NCBI Taxonomy" id="656916"/>
    <lineage>
        <taxon>Eukaryota</taxon>
        <taxon>Fungi</taxon>
        <taxon>Dikarya</taxon>
        <taxon>Ascomycota</taxon>
        <taxon>Pezizomycotina</taxon>
        <taxon>Eurotiomycetes</taxon>
        <taxon>Eurotiomycetidae</taxon>
        <taxon>Eurotiales</taxon>
        <taxon>Aspergillaceae</taxon>
        <taxon>Aspergillus</taxon>
        <taxon>Aspergillus subgen. Circumdati</taxon>
    </lineage>
</organism>
<sequence>MCLSSRYHRSSTNNPHLFLPRLNQHPPHLSDRDCPWPPTGLECPISLITS</sequence>
<name>A0A5N6Y6W7_9EURO</name>
<accession>A0A5N6Y6W7</accession>